<sequence>MTRYLVWQCLNPTAKPPCCEGVGGFICVVIQSGKAIISIDLTDMPDLQLEIFAIRQLHDSTPSQGIGSI</sequence>
<dbReference type="Proteomes" id="UP001054945">
    <property type="component" value="Unassembled WGS sequence"/>
</dbReference>
<proteinExistence type="predicted"/>
<keyword evidence="2" id="KW-1185">Reference proteome</keyword>
<dbReference type="AlphaFoldDB" id="A0AAV4M3N2"/>
<evidence type="ECO:0000313" key="1">
    <source>
        <dbReference type="EMBL" id="GIX66722.1"/>
    </source>
</evidence>
<dbReference type="EMBL" id="BPLR01019337">
    <property type="protein sequence ID" value="GIX66722.1"/>
    <property type="molecule type" value="Genomic_DNA"/>
</dbReference>
<protein>
    <submittedName>
        <fullName evidence="1">Uncharacterized protein</fullName>
    </submittedName>
</protein>
<reference evidence="1 2" key="1">
    <citation type="submission" date="2021-06" db="EMBL/GenBank/DDBJ databases">
        <title>Caerostris extrusa draft genome.</title>
        <authorList>
            <person name="Kono N."/>
            <person name="Arakawa K."/>
        </authorList>
    </citation>
    <scope>NUCLEOTIDE SEQUENCE [LARGE SCALE GENOMIC DNA]</scope>
</reference>
<gene>
    <name evidence="1" type="ORF">CEXT_454471</name>
</gene>
<evidence type="ECO:0000313" key="2">
    <source>
        <dbReference type="Proteomes" id="UP001054945"/>
    </source>
</evidence>
<name>A0AAV4M3N2_CAEEX</name>
<accession>A0AAV4M3N2</accession>
<comment type="caution">
    <text evidence="1">The sequence shown here is derived from an EMBL/GenBank/DDBJ whole genome shotgun (WGS) entry which is preliminary data.</text>
</comment>
<organism evidence="1 2">
    <name type="scientific">Caerostris extrusa</name>
    <name type="common">Bark spider</name>
    <name type="synonym">Caerostris bankana</name>
    <dbReference type="NCBI Taxonomy" id="172846"/>
    <lineage>
        <taxon>Eukaryota</taxon>
        <taxon>Metazoa</taxon>
        <taxon>Ecdysozoa</taxon>
        <taxon>Arthropoda</taxon>
        <taxon>Chelicerata</taxon>
        <taxon>Arachnida</taxon>
        <taxon>Araneae</taxon>
        <taxon>Araneomorphae</taxon>
        <taxon>Entelegynae</taxon>
        <taxon>Araneoidea</taxon>
        <taxon>Araneidae</taxon>
        <taxon>Caerostris</taxon>
    </lineage>
</organism>